<comment type="caution">
    <text evidence="2">The sequence shown here is derived from an EMBL/GenBank/DDBJ whole genome shotgun (WGS) entry which is preliminary data.</text>
</comment>
<dbReference type="OrthoDB" id="1377422at2"/>
<feature type="compositionally biased region" description="Acidic residues" evidence="1">
    <location>
        <begin position="107"/>
        <end position="132"/>
    </location>
</feature>
<evidence type="ECO:0000313" key="3">
    <source>
        <dbReference type="Proteomes" id="UP000030111"/>
    </source>
</evidence>
<protein>
    <submittedName>
        <fullName evidence="2">Uncharacterized protein</fullName>
    </submittedName>
</protein>
<dbReference type="STRING" id="1121898.GCA_000422725_00534"/>
<proteinExistence type="predicted"/>
<gene>
    <name evidence="2" type="ORF">Q766_00285</name>
</gene>
<feature type="compositionally biased region" description="Acidic residues" evidence="1">
    <location>
        <begin position="32"/>
        <end position="51"/>
    </location>
</feature>
<reference evidence="2 3" key="1">
    <citation type="submission" date="2013-09" db="EMBL/GenBank/DDBJ databases">
        <authorList>
            <person name="Zeng Z."/>
            <person name="Chen C."/>
        </authorList>
    </citation>
    <scope>NUCLEOTIDE SEQUENCE [LARGE SCALE GENOMIC DNA]</scope>
    <source>
        <strain evidence="2 3">WB 4.1-42</strain>
    </source>
</reference>
<evidence type="ECO:0000256" key="1">
    <source>
        <dbReference type="SAM" id="MobiDB-lite"/>
    </source>
</evidence>
<organism evidence="2 3">
    <name type="scientific">Flavobacterium subsaxonicum WB 4.1-42 = DSM 21790</name>
    <dbReference type="NCBI Taxonomy" id="1121898"/>
    <lineage>
        <taxon>Bacteria</taxon>
        <taxon>Pseudomonadati</taxon>
        <taxon>Bacteroidota</taxon>
        <taxon>Flavobacteriia</taxon>
        <taxon>Flavobacteriales</taxon>
        <taxon>Flavobacteriaceae</taxon>
        <taxon>Flavobacterium</taxon>
    </lineage>
</organism>
<dbReference type="Proteomes" id="UP000030111">
    <property type="component" value="Unassembled WGS sequence"/>
</dbReference>
<keyword evidence="3" id="KW-1185">Reference proteome</keyword>
<feature type="region of interest" description="Disordered" evidence="1">
    <location>
        <begin position="1"/>
        <end position="139"/>
    </location>
</feature>
<accession>A0A0A2MSZ4</accession>
<evidence type="ECO:0000313" key="2">
    <source>
        <dbReference type="EMBL" id="KGO94598.1"/>
    </source>
</evidence>
<dbReference type="EMBL" id="JRLY01000001">
    <property type="protein sequence ID" value="KGO94598.1"/>
    <property type="molecule type" value="Genomic_DNA"/>
</dbReference>
<sequence>MNNQPKNAEDEQSGSAYRQDNASGKSAFNADSADDVNQDAEDTDDTDDIDDTDKYLAMEQPGVQYTDETDPTVNSDQRNYDSEGSDGEWSEDGGNSKNSDAFNQDDYILEDNVDLDEDQNQSISTDDEDFEESNERYTN</sequence>
<dbReference type="eggNOG" id="ENOG5032GPG">
    <property type="taxonomic scope" value="Bacteria"/>
</dbReference>
<feature type="compositionally biased region" description="Polar residues" evidence="1">
    <location>
        <begin position="13"/>
        <end position="26"/>
    </location>
</feature>
<name>A0A0A2MSZ4_9FLAO</name>
<dbReference type="RefSeq" id="WP_026991981.1">
    <property type="nucleotide sequence ID" value="NZ_JRLY01000001.1"/>
</dbReference>
<dbReference type="AlphaFoldDB" id="A0A0A2MSZ4"/>